<keyword evidence="2" id="KW-1185">Reference proteome</keyword>
<comment type="caution">
    <text evidence="1">The sequence shown here is derived from an EMBL/GenBank/DDBJ whole genome shotgun (WGS) entry which is preliminary data.</text>
</comment>
<dbReference type="Proteomes" id="UP001218218">
    <property type="component" value="Unassembled WGS sequence"/>
</dbReference>
<dbReference type="EMBL" id="JARIHO010000050">
    <property type="protein sequence ID" value="KAJ7321607.1"/>
    <property type="molecule type" value="Genomic_DNA"/>
</dbReference>
<proteinExistence type="predicted"/>
<evidence type="ECO:0000313" key="1">
    <source>
        <dbReference type="EMBL" id="KAJ7321607.1"/>
    </source>
</evidence>
<organism evidence="1 2">
    <name type="scientific">Mycena albidolilacea</name>
    <dbReference type="NCBI Taxonomy" id="1033008"/>
    <lineage>
        <taxon>Eukaryota</taxon>
        <taxon>Fungi</taxon>
        <taxon>Dikarya</taxon>
        <taxon>Basidiomycota</taxon>
        <taxon>Agaricomycotina</taxon>
        <taxon>Agaricomycetes</taxon>
        <taxon>Agaricomycetidae</taxon>
        <taxon>Agaricales</taxon>
        <taxon>Marasmiineae</taxon>
        <taxon>Mycenaceae</taxon>
        <taxon>Mycena</taxon>
    </lineage>
</organism>
<dbReference type="AlphaFoldDB" id="A0AAD6ZGT8"/>
<reference evidence="1" key="1">
    <citation type="submission" date="2023-03" db="EMBL/GenBank/DDBJ databases">
        <title>Massive genome expansion in bonnet fungi (Mycena s.s.) driven by repeated elements and novel gene families across ecological guilds.</title>
        <authorList>
            <consortium name="Lawrence Berkeley National Laboratory"/>
            <person name="Harder C.B."/>
            <person name="Miyauchi S."/>
            <person name="Viragh M."/>
            <person name="Kuo A."/>
            <person name="Thoen E."/>
            <person name="Andreopoulos B."/>
            <person name="Lu D."/>
            <person name="Skrede I."/>
            <person name="Drula E."/>
            <person name="Henrissat B."/>
            <person name="Morin E."/>
            <person name="Kohler A."/>
            <person name="Barry K."/>
            <person name="LaButti K."/>
            <person name="Morin E."/>
            <person name="Salamov A."/>
            <person name="Lipzen A."/>
            <person name="Mereny Z."/>
            <person name="Hegedus B."/>
            <person name="Baldrian P."/>
            <person name="Stursova M."/>
            <person name="Weitz H."/>
            <person name="Taylor A."/>
            <person name="Grigoriev I.V."/>
            <person name="Nagy L.G."/>
            <person name="Martin F."/>
            <person name="Kauserud H."/>
        </authorList>
    </citation>
    <scope>NUCLEOTIDE SEQUENCE</scope>
    <source>
        <strain evidence="1">CBHHK002</strain>
    </source>
</reference>
<accession>A0AAD6ZGT8</accession>
<sequence>MTLPKKVLGVDAVALRAPECPLFLHTPPRAQDPVSVRDQNEFCETSAKDPPKSIPFDNGDSCEKSHYTNLSLPTFPLAHRTAASTRNKCVSPENFHDICIRQASLRSQASPAVILVVGSAFATLGSTTGTTPADPRATPYLPSPSIIPLAPPPVLLPLDRVRCLGSLSTAPPPLSRPIARSTLGSPPAIPIPILPLTKILVRS</sequence>
<evidence type="ECO:0000313" key="2">
    <source>
        <dbReference type="Proteomes" id="UP001218218"/>
    </source>
</evidence>
<name>A0AAD6ZGT8_9AGAR</name>
<protein>
    <submittedName>
        <fullName evidence="1">Uncharacterized protein</fullName>
    </submittedName>
</protein>
<gene>
    <name evidence="1" type="ORF">DFH08DRAFT_969973</name>
</gene>